<dbReference type="SUPFAM" id="SSF56601">
    <property type="entry name" value="beta-lactamase/transpeptidase-like"/>
    <property type="match status" value="1"/>
</dbReference>
<keyword evidence="10" id="KW-0645">Protease</keyword>
<dbReference type="Gene3D" id="2.60.40.10">
    <property type="entry name" value="Immunoglobulins"/>
    <property type="match status" value="2"/>
</dbReference>
<keyword evidence="17" id="KW-0573">Peptidoglycan synthesis</keyword>
<dbReference type="Gene3D" id="3.40.710.10">
    <property type="entry name" value="DD-peptidase/beta-lactamase superfamily"/>
    <property type="match status" value="1"/>
</dbReference>
<evidence type="ECO:0000256" key="14">
    <source>
        <dbReference type="ARBA" id="ARBA00022801"/>
    </source>
</evidence>
<evidence type="ECO:0000256" key="17">
    <source>
        <dbReference type="ARBA" id="ARBA00022984"/>
    </source>
</evidence>
<dbReference type="EC" id="3.4.16.4" evidence="6"/>
<evidence type="ECO:0000256" key="26">
    <source>
        <dbReference type="ARBA" id="ARBA00060592"/>
    </source>
</evidence>
<keyword evidence="15" id="KW-0133">Cell shape</keyword>
<evidence type="ECO:0000256" key="23">
    <source>
        <dbReference type="ARBA" id="ARBA00034000"/>
    </source>
</evidence>
<evidence type="ECO:0000256" key="15">
    <source>
        <dbReference type="ARBA" id="ARBA00022960"/>
    </source>
</evidence>
<dbReference type="PROSITE" id="PS50853">
    <property type="entry name" value="FN3"/>
    <property type="match status" value="1"/>
</dbReference>
<name>A0A1W1VRH3_DESTI</name>
<dbReference type="UniPathway" id="UPA00219"/>
<dbReference type="GO" id="GO:0009002">
    <property type="term" value="F:serine-type D-Ala-D-Ala carboxypeptidase activity"/>
    <property type="evidence" value="ECO:0007669"/>
    <property type="project" value="UniProtKB-EC"/>
</dbReference>
<evidence type="ECO:0000256" key="27">
    <source>
        <dbReference type="SAM" id="MobiDB-lite"/>
    </source>
</evidence>
<keyword evidence="19" id="KW-0472">Membrane</keyword>
<dbReference type="InterPro" id="IPR003961">
    <property type="entry name" value="FN3_dom"/>
</dbReference>
<dbReference type="GO" id="GO:0030288">
    <property type="term" value="C:outer membrane-bounded periplasmic space"/>
    <property type="evidence" value="ECO:0007669"/>
    <property type="project" value="TreeGrafter"/>
</dbReference>
<dbReference type="FunFam" id="1.10.3810.10:FF:000001">
    <property type="entry name" value="Penicillin-binding protein 1A"/>
    <property type="match status" value="1"/>
</dbReference>
<dbReference type="OrthoDB" id="9766909at2"/>
<keyword evidence="21" id="KW-0511">Multifunctional enzyme</keyword>
<keyword evidence="13" id="KW-0812">Transmembrane</keyword>
<evidence type="ECO:0000256" key="25">
    <source>
        <dbReference type="ARBA" id="ARBA00049902"/>
    </source>
</evidence>
<evidence type="ECO:0000256" key="3">
    <source>
        <dbReference type="ARBA" id="ARBA00004752"/>
    </source>
</evidence>
<dbReference type="Pfam" id="PF00912">
    <property type="entry name" value="Transgly"/>
    <property type="match status" value="1"/>
</dbReference>
<keyword evidence="30" id="KW-1185">Reference proteome</keyword>
<dbReference type="InterPro" id="IPR036950">
    <property type="entry name" value="PBP_transglycosylase"/>
</dbReference>
<dbReference type="InterPro" id="IPR036116">
    <property type="entry name" value="FN3_sf"/>
</dbReference>
<keyword evidence="11" id="KW-0328">Glycosyltransferase</keyword>
<evidence type="ECO:0000256" key="7">
    <source>
        <dbReference type="ARBA" id="ARBA00018638"/>
    </source>
</evidence>
<evidence type="ECO:0000256" key="6">
    <source>
        <dbReference type="ARBA" id="ARBA00012448"/>
    </source>
</evidence>
<keyword evidence="12" id="KW-0808">Transferase</keyword>
<evidence type="ECO:0000313" key="30">
    <source>
        <dbReference type="Proteomes" id="UP000192731"/>
    </source>
</evidence>
<dbReference type="AlphaFoldDB" id="A0A1W1VRH3"/>
<keyword evidence="20" id="KW-0046">Antibiotic resistance</keyword>
<dbReference type="GO" id="GO:0008955">
    <property type="term" value="F:peptidoglycan glycosyltransferase activity"/>
    <property type="evidence" value="ECO:0007669"/>
    <property type="project" value="UniProtKB-EC"/>
</dbReference>
<sequence length="954" mass="104983">MRKNKSKKLNNYKTILIVLLVLAFIVGGAGIGFVVAALKNVPSIDSSNIEAFAVSSSIYDKDEKLVDKLHGVENRDPVKLEDISPNMVNALLAIEDQRFYKHIGIDPFRIAGAAVANIKKGHTAQGGSTLTQQLVKVSMLDPKDKTLKRKIQEAVISLKVENDYTKDEIINFYLNTVYFGDGAYGVEAAAKNFFAKNAKDLTIDEAALLAGVIQNPYKHSPLYHPENAKTRRDIVLNAMVDFNKLSQEEANKLKEKPIKIAEKKKSKDKSYAYQSFIDHVVESAIDNLDIADDSSKLYTGGYKIYTTLDTDIQSNMEDVYANSKNFPSSKKGSLIQSAMVVLDPKTGEIKGLMGGREQTGRRNFNRATQALRQPGSVFKPLAVYAPALEKGYNPATVIDDFPQAYKSSSGTKVFENYDHRYRGLISMRTALQYSINTAAVKMLQQIGVEEGYKFAKKAGISSLVSSGSRNDMGLSLALGGLTKGASPLEITSAYGVFANGGVYVPPHCITRIEDSKGNVIWENKSKKEIVMSPESAYLINDMLQTVVTSGTGRNASIPGRQVAGKTGTTSFNVDVWFVGYTPDLVSSVWMGYDKNDNMSRVSGGGNCAPIWKKVMEKAHKDLPTSKFTRPSNIISTSIDTKSGMRPSNLTPNEFIKSELFNRKFVPKETSKVWVMASVCPDSSQLITDNCPDAVDKVFLKREKPWSTSGFSGKLKGIAPEDAKLEVPKQKCLIHGEGGPKIRLHGGLIDNESAVKLSWSYSKATENTKFQIYRSSERNFIPSSQTFLDSSSELEFLDKSIKKGEKYYYRVIAIDTETDLQSPASNEVEISGTNSNNTEQPGNNVSLKAPKLRYQIKDQTQVRLSWNKPGSGNQITYFVFKSESPGFSAGIDTQIGKGSIISNTSFTDTSVESGKTYYYKVIGQDANSNQSPLSNEIKVTIRNNSDNDEAEDGDD</sequence>
<keyword evidence="8" id="KW-1003">Cell membrane</keyword>
<evidence type="ECO:0000256" key="8">
    <source>
        <dbReference type="ARBA" id="ARBA00022475"/>
    </source>
</evidence>
<comment type="subcellular location">
    <subcellularLocation>
        <location evidence="2">Cell membrane</location>
        <topology evidence="2">Single-pass type II membrane protein</topology>
    </subcellularLocation>
</comment>
<dbReference type="GO" id="GO:0008360">
    <property type="term" value="P:regulation of cell shape"/>
    <property type="evidence" value="ECO:0007669"/>
    <property type="project" value="UniProtKB-KW"/>
</dbReference>
<dbReference type="PANTHER" id="PTHR32282">
    <property type="entry name" value="BINDING PROTEIN TRANSPEPTIDASE, PUTATIVE-RELATED"/>
    <property type="match status" value="1"/>
</dbReference>
<dbReference type="InterPro" id="IPR023346">
    <property type="entry name" value="Lysozyme-like_dom_sf"/>
</dbReference>
<organism evidence="29 30">
    <name type="scientific">Desulfonispora thiosulfatigenes DSM 11270</name>
    <dbReference type="NCBI Taxonomy" id="656914"/>
    <lineage>
        <taxon>Bacteria</taxon>
        <taxon>Bacillati</taxon>
        <taxon>Bacillota</taxon>
        <taxon>Clostridia</taxon>
        <taxon>Eubacteriales</taxon>
        <taxon>Peptococcaceae</taxon>
        <taxon>Desulfonispora</taxon>
    </lineage>
</organism>
<evidence type="ECO:0000256" key="5">
    <source>
        <dbReference type="ARBA" id="ARBA00007739"/>
    </source>
</evidence>
<proteinExistence type="inferred from homology"/>
<dbReference type="GO" id="GO:0008658">
    <property type="term" value="F:penicillin binding"/>
    <property type="evidence" value="ECO:0007669"/>
    <property type="project" value="InterPro"/>
</dbReference>
<keyword evidence="16" id="KW-0735">Signal-anchor</keyword>
<comment type="catalytic activity">
    <reaction evidence="25">
        <text>[GlcNAc-(1-&gt;4)-Mur2Ac(oyl-L-Ala-gamma-D-Glu-L-Lys-D-Ala-D-Ala)](n)-di-trans,octa-cis-undecaprenyl diphosphate + beta-D-GlcNAc-(1-&gt;4)-Mur2Ac(oyl-L-Ala-gamma-D-Glu-L-Lys-D-Ala-D-Ala)-di-trans,octa-cis-undecaprenyl diphosphate = [GlcNAc-(1-&gt;4)-Mur2Ac(oyl-L-Ala-gamma-D-Glu-L-Lys-D-Ala-D-Ala)](n+1)-di-trans,octa-cis-undecaprenyl diphosphate + di-trans,octa-cis-undecaprenyl diphosphate + H(+)</text>
        <dbReference type="Rhea" id="RHEA:23708"/>
        <dbReference type="Rhea" id="RHEA-COMP:9602"/>
        <dbReference type="Rhea" id="RHEA-COMP:9603"/>
        <dbReference type="ChEBI" id="CHEBI:15378"/>
        <dbReference type="ChEBI" id="CHEBI:58405"/>
        <dbReference type="ChEBI" id="CHEBI:60033"/>
        <dbReference type="ChEBI" id="CHEBI:78435"/>
        <dbReference type="EC" id="2.4.99.28"/>
    </reaction>
</comment>
<keyword evidence="14" id="KW-0378">Hydrolase</keyword>
<reference evidence="29 30" key="1">
    <citation type="submission" date="2017-04" db="EMBL/GenBank/DDBJ databases">
        <authorList>
            <person name="Afonso C.L."/>
            <person name="Miller P.J."/>
            <person name="Scott M.A."/>
            <person name="Spackman E."/>
            <person name="Goraichik I."/>
            <person name="Dimitrov K.M."/>
            <person name="Suarez D.L."/>
            <person name="Swayne D.E."/>
        </authorList>
    </citation>
    <scope>NUCLEOTIDE SEQUENCE [LARGE SCALE GENOMIC DNA]</scope>
    <source>
        <strain evidence="29 30">DSM 11270</strain>
    </source>
</reference>
<dbReference type="InterPro" id="IPR013783">
    <property type="entry name" value="Ig-like_fold"/>
</dbReference>
<dbReference type="EC" id="2.4.99.28" evidence="24"/>
<protein>
    <recommendedName>
        <fullName evidence="7">Penicillin-binding protein 1A</fullName>
        <ecNumber evidence="24">2.4.99.28</ecNumber>
        <ecNumber evidence="6">3.4.16.4</ecNumber>
    </recommendedName>
</protein>
<dbReference type="EMBL" id="FWWT01000023">
    <property type="protein sequence ID" value="SMB95959.1"/>
    <property type="molecule type" value="Genomic_DNA"/>
</dbReference>
<dbReference type="PANTHER" id="PTHR32282:SF11">
    <property type="entry name" value="PENICILLIN-BINDING PROTEIN 1B"/>
    <property type="match status" value="1"/>
</dbReference>
<dbReference type="CDD" id="cd00063">
    <property type="entry name" value="FN3"/>
    <property type="match status" value="1"/>
</dbReference>
<dbReference type="InterPro" id="IPR050396">
    <property type="entry name" value="Glycosyltr_51/Transpeptidase"/>
</dbReference>
<evidence type="ECO:0000256" key="12">
    <source>
        <dbReference type="ARBA" id="ARBA00022679"/>
    </source>
</evidence>
<dbReference type="GO" id="GO:0005886">
    <property type="term" value="C:plasma membrane"/>
    <property type="evidence" value="ECO:0007669"/>
    <property type="project" value="UniProtKB-SubCell"/>
</dbReference>
<keyword evidence="18" id="KW-1133">Transmembrane helix</keyword>
<evidence type="ECO:0000256" key="24">
    <source>
        <dbReference type="ARBA" id="ARBA00044770"/>
    </source>
</evidence>
<dbReference type="RefSeq" id="WP_084054288.1">
    <property type="nucleotide sequence ID" value="NZ_FWWT01000023.1"/>
</dbReference>
<comment type="pathway">
    <text evidence="26">Glycan biosynthesis.</text>
</comment>
<gene>
    <name evidence="29" type="ORF">SAMN00017405_1432</name>
</gene>
<dbReference type="Proteomes" id="UP000192731">
    <property type="component" value="Unassembled WGS sequence"/>
</dbReference>
<feature type="domain" description="Fibronectin type-III" evidence="28">
    <location>
        <begin position="848"/>
        <end position="943"/>
    </location>
</feature>
<evidence type="ECO:0000256" key="11">
    <source>
        <dbReference type="ARBA" id="ARBA00022676"/>
    </source>
</evidence>
<feature type="compositionally biased region" description="Polar residues" evidence="27">
    <location>
        <begin position="830"/>
        <end position="844"/>
    </location>
</feature>
<evidence type="ECO:0000256" key="21">
    <source>
        <dbReference type="ARBA" id="ARBA00023268"/>
    </source>
</evidence>
<dbReference type="SMART" id="SM00060">
    <property type="entry name" value="FN3"/>
    <property type="match status" value="2"/>
</dbReference>
<dbReference type="GO" id="GO:0071555">
    <property type="term" value="P:cell wall organization"/>
    <property type="evidence" value="ECO:0007669"/>
    <property type="project" value="UniProtKB-KW"/>
</dbReference>
<dbReference type="Pfam" id="PF00905">
    <property type="entry name" value="Transpeptidase"/>
    <property type="match status" value="1"/>
</dbReference>
<keyword evidence="9" id="KW-0121">Carboxypeptidase</keyword>
<evidence type="ECO:0000256" key="18">
    <source>
        <dbReference type="ARBA" id="ARBA00022989"/>
    </source>
</evidence>
<dbReference type="GO" id="GO:0006508">
    <property type="term" value="P:proteolysis"/>
    <property type="evidence" value="ECO:0007669"/>
    <property type="project" value="UniProtKB-KW"/>
</dbReference>
<comment type="function">
    <text evidence="1">Cell wall formation. Synthesis of cross-linked peptidoglycan from the lipid intermediates. The enzyme has a penicillin-insensitive transglycosylase N-terminal domain (formation of linear glycan strands) and a penicillin-sensitive transpeptidase C-terminal domain (cross-linking of the peptide subunits).</text>
</comment>
<dbReference type="InterPro" id="IPR012338">
    <property type="entry name" value="Beta-lactam/transpept-like"/>
</dbReference>
<dbReference type="GO" id="GO:0046677">
    <property type="term" value="P:response to antibiotic"/>
    <property type="evidence" value="ECO:0007669"/>
    <property type="project" value="UniProtKB-KW"/>
</dbReference>
<dbReference type="InterPro" id="IPR001264">
    <property type="entry name" value="Glyco_trans_51"/>
</dbReference>
<evidence type="ECO:0000313" key="29">
    <source>
        <dbReference type="EMBL" id="SMB95959.1"/>
    </source>
</evidence>
<evidence type="ECO:0000256" key="2">
    <source>
        <dbReference type="ARBA" id="ARBA00004401"/>
    </source>
</evidence>
<evidence type="ECO:0000256" key="9">
    <source>
        <dbReference type="ARBA" id="ARBA00022645"/>
    </source>
</evidence>
<feature type="region of interest" description="Disordered" evidence="27">
    <location>
        <begin position="822"/>
        <end position="844"/>
    </location>
</feature>
<dbReference type="InterPro" id="IPR001460">
    <property type="entry name" value="PCN-bd_Tpept"/>
</dbReference>
<dbReference type="SUPFAM" id="SSF53955">
    <property type="entry name" value="Lysozyme-like"/>
    <property type="match status" value="1"/>
</dbReference>
<dbReference type="Gene3D" id="1.10.3810.10">
    <property type="entry name" value="Biosynthetic peptidoglycan transglycosylase-like"/>
    <property type="match status" value="1"/>
</dbReference>
<dbReference type="NCBIfam" id="TIGR02074">
    <property type="entry name" value="PBP_1a_fam"/>
    <property type="match status" value="1"/>
</dbReference>
<keyword evidence="22" id="KW-0961">Cell wall biogenesis/degradation</keyword>
<evidence type="ECO:0000256" key="16">
    <source>
        <dbReference type="ARBA" id="ARBA00022968"/>
    </source>
</evidence>
<evidence type="ECO:0000256" key="13">
    <source>
        <dbReference type="ARBA" id="ARBA00022692"/>
    </source>
</evidence>
<evidence type="ECO:0000256" key="20">
    <source>
        <dbReference type="ARBA" id="ARBA00023251"/>
    </source>
</evidence>
<accession>A0A1W1VRH3</accession>
<comment type="similarity">
    <text evidence="4">In the C-terminal section; belongs to the transpeptidase family.</text>
</comment>
<dbReference type="STRING" id="656914.SAMN00017405_1432"/>
<dbReference type="GO" id="GO:0009252">
    <property type="term" value="P:peptidoglycan biosynthetic process"/>
    <property type="evidence" value="ECO:0007669"/>
    <property type="project" value="UniProtKB-UniPathway"/>
</dbReference>
<evidence type="ECO:0000256" key="19">
    <source>
        <dbReference type="ARBA" id="ARBA00023136"/>
    </source>
</evidence>
<comment type="pathway">
    <text evidence="3">Cell wall biogenesis; peptidoglycan biosynthesis.</text>
</comment>
<evidence type="ECO:0000256" key="22">
    <source>
        <dbReference type="ARBA" id="ARBA00023316"/>
    </source>
</evidence>
<comment type="similarity">
    <text evidence="5">In the N-terminal section; belongs to the glycosyltransferase 51 family.</text>
</comment>
<evidence type="ECO:0000256" key="10">
    <source>
        <dbReference type="ARBA" id="ARBA00022670"/>
    </source>
</evidence>
<comment type="catalytic activity">
    <reaction evidence="23">
        <text>Preferential cleavage: (Ac)2-L-Lys-D-Ala-|-D-Ala. Also transpeptidation of peptidyl-alanyl moieties that are N-acyl substituents of D-alanine.</text>
        <dbReference type="EC" id="3.4.16.4"/>
    </reaction>
</comment>
<evidence type="ECO:0000256" key="4">
    <source>
        <dbReference type="ARBA" id="ARBA00007090"/>
    </source>
</evidence>
<dbReference type="SUPFAM" id="SSF49265">
    <property type="entry name" value="Fibronectin type III"/>
    <property type="match status" value="1"/>
</dbReference>
<evidence type="ECO:0000256" key="1">
    <source>
        <dbReference type="ARBA" id="ARBA00002624"/>
    </source>
</evidence>
<evidence type="ECO:0000259" key="28">
    <source>
        <dbReference type="PROSITE" id="PS50853"/>
    </source>
</evidence>